<feature type="transmembrane region" description="Helical" evidence="1">
    <location>
        <begin position="170"/>
        <end position="191"/>
    </location>
</feature>
<feature type="transmembrane region" description="Helical" evidence="1">
    <location>
        <begin position="43"/>
        <end position="64"/>
    </location>
</feature>
<evidence type="ECO:0000256" key="1">
    <source>
        <dbReference type="SAM" id="Phobius"/>
    </source>
</evidence>
<proteinExistence type="predicted"/>
<sequence>MSTQNLIKFKTTSVIKNLLVGTLFSIALIGIILLISGRFRVNAYLISIILLASGIVISFFVSYVSNDETTLSSDDINLYFSTETSLIYSIKDKVLQKEEIKCFQITPSKLYDYLVFYFFDKKPCVIVLGRNETTFTTEIEELLKSEGIRSLKDSKLISDFSFSEVFKRSFFDHLFFGTTLILIQFSIILLYKHILHEIYQVTPLSIVISTILIWSLYNKYFKRKWSTNIRWSSVFGACYIMTFFSLILIGLCSKPIDTVTSKPIHIKNITEAQKNKAERFFVVDQFGFEKNKVGFYQSHSKNSKSGTHTIKNVFSIPFKTQDIKRKRYSYWTSLSFEHSFKKASQDYLIELKRSDFEKFKNTMDNPIGFFELVHYAPEGILKDKLSLESVESTWQYMLPLYIFKPQSESFEDYKQKKTEFLFFFLMGLIFVSALNGFIYAKSR</sequence>
<evidence type="ECO:0000313" key="3">
    <source>
        <dbReference type="Proteomes" id="UP000000310"/>
    </source>
</evidence>
<reference evidence="2 3" key="1">
    <citation type="journal article" date="2011" name="Stand. Genomic Sci.">
        <title>Complete genome sequence of the gliding, heparinolytic Pedobacter saltans type strain (113).</title>
        <authorList>
            <person name="Liolios K."/>
            <person name="Sikorski J."/>
            <person name="Lu M."/>
            <person name="Nolan M."/>
            <person name="Lapidus A."/>
            <person name="Lucas S."/>
            <person name="Hammon N."/>
            <person name="Deshpande S."/>
            <person name="Cheng J.F."/>
            <person name="Tapia R."/>
            <person name="Han C."/>
            <person name="Goodwin L."/>
            <person name="Pitluck S."/>
            <person name="Huntemann M."/>
            <person name="Ivanova N."/>
            <person name="Pagani I."/>
            <person name="Mavromatis K."/>
            <person name="Ovchinikova G."/>
            <person name="Pati A."/>
            <person name="Chen A."/>
            <person name="Palaniappan K."/>
            <person name="Land M."/>
            <person name="Hauser L."/>
            <person name="Brambilla E.M."/>
            <person name="Kotsyurbenko O."/>
            <person name="Rohde M."/>
            <person name="Tindall B.J."/>
            <person name="Abt B."/>
            <person name="Goker M."/>
            <person name="Detter J.C."/>
            <person name="Woyke T."/>
            <person name="Bristow J."/>
            <person name="Eisen J.A."/>
            <person name="Markowitz V."/>
            <person name="Hugenholtz P."/>
            <person name="Klenk H.P."/>
            <person name="Kyrpides N.C."/>
        </authorList>
    </citation>
    <scope>NUCLEOTIDE SEQUENCE [LARGE SCALE GENOMIC DNA]</scope>
    <source>
        <strain evidence="3">ATCC 51119 / DSM 12145 / JCM 21818 / LMG 10337 / NBRC 100064 / NCIMB 13643</strain>
    </source>
</reference>
<keyword evidence="1" id="KW-0472">Membrane</keyword>
<protein>
    <submittedName>
        <fullName evidence="2">Uncharacterized protein</fullName>
    </submittedName>
</protein>
<feature type="transmembrane region" description="Helical" evidence="1">
    <location>
        <begin position="198"/>
        <end position="217"/>
    </location>
</feature>
<accession>F0SDD9</accession>
<dbReference type="EMBL" id="CP002545">
    <property type="protein sequence ID" value="ADY53922.1"/>
    <property type="molecule type" value="Genomic_DNA"/>
</dbReference>
<keyword evidence="3" id="KW-1185">Reference proteome</keyword>
<dbReference type="AlphaFoldDB" id="F0SDD9"/>
<feature type="transmembrane region" description="Helical" evidence="1">
    <location>
        <begin position="420"/>
        <end position="440"/>
    </location>
</feature>
<dbReference type="HOGENOM" id="CLU_618008_0_0_10"/>
<dbReference type="RefSeq" id="WP_013634405.1">
    <property type="nucleotide sequence ID" value="NC_015177.1"/>
</dbReference>
<reference evidence="3" key="2">
    <citation type="submission" date="2011-02" db="EMBL/GenBank/DDBJ databases">
        <title>The complete genome of Pedobacter saltans DSM 12145.</title>
        <authorList>
            <consortium name="US DOE Joint Genome Institute (JGI-PGF)"/>
            <person name="Lucas S."/>
            <person name="Copeland A."/>
            <person name="Lapidus A."/>
            <person name="Bruce D."/>
            <person name="Goodwin L."/>
            <person name="Pitluck S."/>
            <person name="Kyrpides N."/>
            <person name="Mavromatis K."/>
            <person name="Pagani I."/>
            <person name="Ivanova N."/>
            <person name="Ovchinnikova G."/>
            <person name="Lu M."/>
            <person name="Detter J.C."/>
            <person name="Han C."/>
            <person name="Land M."/>
            <person name="Hauser L."/>
            <person name="Markowitz V."/>
            <person name="Cheng J.-F."/>
            <person name="Hugenholtz P."/>
            <person name="Woyke T."/>
            <person name="Wu D."/>
            <person name="Tindall B."/>
            <person name="Pomrenke H.G."/>
            <person name="Brambilla E."/>
            <person name="Klenk H.-P."/>
            <person name="Eisen J.A."/>
        </authorList>
    </citation>
    <scope>NUCLEOTIDE SEQUENCE [LARGE SCALE GENOMIC DNA]</scope>
    <source>
        <strain evidence="3">ATCC 51119 / DSM 12145 / JCM 21818 / LMG 10337 / NBRC 100064 / NCIMB 13643</strain>
    </source>
</reference>
<feature type="transmembrane region" description="Helical" evidence="1">
    <location>
        <begin position="18"/>
        <end position="36"/>
    </location>
</feature>
<keyword evidence="1" id="KW-0812">Transmembrane</keyword>
<feature type="transmembrane region" description="Helical" evidence="1">
    <location>
        <begin position="229"/>
        <end position="252"/>
    </location>
</feature>
<name>F0SDD9_PSESL</name>
<dbReference type="KEGG" id="psn:Pedsa_3387"/>
<keyword evidence="1" id="KW-1133">Transmembrane helix</keyword>
<gene>
    <name evidence="2" type="ordered locus">Pedsa_3387</name>
</gene>
<dbReference type="Proteomes" id="UP000000310">
    <property type="component" value="Chromosome"/>
</dbReference>
<evidence type="ECO:0000313" key="2">
    <source>
        <dbReference type="EMBL" id="ADY53922.1"/>
    </source>
</evidence>
<organism evidence="2 3">
    <name type="scientific">Pseudopedobacter saltans (strain ATCC 51119 / DSM 12145 / JCM 21818 / CCUG 39354 / LMG 10337 / NBRC 100064 / NCIMB 13643)</name>
    <name type="common">Pedobacter saltans</name>
    <dbReference type="NCBI Taxonomy" id="762903"/>
    <lineage>
        <taxon>Bacteria</taxon>
        <taxon>Pseudomonadati</taxon>
        <taxon>Bacteroidota</taxon>
        <taxon>Sphingobacteriia</taxon>
        <taxon>Sphingobacteriales</taxon>
        <taxon>Sphingobacteriaceae</taxon>
        <taxon>Pseudopedobacter</taxon>
    </lineage>
</organism>